<comment type="caution">
    <text evidence="2">The sequence shown here is derived from an EMBL/GenBank/DDBJ whole genome shotgun (WGS) entry which is preliminary data.</text>
</comment>
<evidence type="ECO:0000256" key="1">
    <source>
        <dbReference type="SAM" id="SignalP"/>
    </source>
</evidence>
<feature type="chain" id="PRO_5045200955" description="Peptidase inhibitor I78 family protein" evidence="1">
    <location>
        <begin position="20"/>
        <end position="99"/>
    </location>
</feature>
<gene>
    <name evidence="2" type="ORF">GCM10009102_13280</name>
</gene>
<keyword evidence="1" id="KW-0732">Signal</keyword>
<dbReference type="Proteomes" id="UP001500238">
    <property type="component" value="Unassembled WGS sequence"/>
</dbReference>
<keyword evidence="3" id="KW-1185">Reference proteome</keyword>
<evidence type="ECO:0000313" key="3">
    <source>
        <dbReference type="Proteomes" id="UP001500238"/>
    </source>
</evidence>
<feature type="signal peptide" evidence="1">
    <location>
        <begin position="1"/>
        <end position="19"/>
    </location>
</feature>
<dbReference type="PROSITE" id="PS51257">
    <property type="entry name" value="PROKAR_LIPOPROTEIN"/>
    <property type="match status" value="1"/>
</dbReference>
<proteinExistence type="predicted"/>
<accession>A0ABP3SUV4</accession>
<reference evidence="3" key="1">
    <citation type="journal article" date="2019" name="Int. J. Syst. Evol. Microbiol.">
        <title>The Global Catalogue of Microorganisms (GCM) 10K type strain sequencing project: providing services to taxonomists for standard genome sequencing and annotation.</title>
        <authorList>
            <consortium name="The Broad Institute Genomics Platform"/>
            <consortium name="The Broad Institute Genome Sequencing Center for Infectious Disease"/>
            <person name="Wu L."/>
            <person name="Ma J."/>
        </authorList>
    </citation>
    <scope>NUCLEOTIDE SEQUENCE [LARGE SCALE GENOMIC DNA]</scope>
    <source>
        <strain evidence="3">JCM 14603</strain>
    </source>
</reference>
<dbReference type="InterPro" id="IPR021719">
    <property type="entry name" value="Prot_inh_I78"/>
</dbReference>
<evidence type="ECO:0000313" key="2">
    <source>
        <dbReference type="EMBL" id="GAA0665014.1"/>
    </source>
</evidence>
<evidence type="ECO:0008006" key="4">
    <source>
        <dbReference type="Google" id="ProtNLM"/>
    </source>
</evidence>
<dbReference type="Pfam" id="PF11720">
    <property type="entry name" value="Inhibitor_I78"/>
    <property type="match status" value="1"/>
</dbReference>
<dbReference type="EMBL" id="BAAAES010000007">
    <property type="protein sequence ID" value="GAA0665014.1"/>
    <property type="molecule type" value="Genomic_DNA"/>
</dbReference>
<organism evidence="2 3">
    <name type="scientific">Sphingomonas insulae</name>
    <dbReference type="NCBI Taxonomy" id="424800"/>
    <lineage>
        <taxon>Bacteria</taxon>
        <taxon>Pseudomonadati</taxon>
        <taxon>Pseudomonadota</taxon>
        <taxon>Alphaproteobacteria</taxon>
        <taxon>Sphingomonadales</taxon>
        <taxon>Sphingomonadaceae</taxon>
        <taxon>Sphingomonas</taxon>
    </lineage>
</organism>
<dbReference type="Gene3D" id="3.30.10.10">
    <property type="entry name" value="Trypsin Inhibitor V, subunit A"/>
    <property type="match status" value="1"/>
</dbReference>
<dbReference type="RefSeq" id="WP_163958943.1">
    <property type="nucleotide sequence ID" value="NZ_BAAAES010000007.1"/>
</dbReference>
<sequence length="99" mass="10626">MRTLVMGLPLLVAAGLVQGCTTMEPPAAPRGPCVVDGRVKMRFAGVKFRARMRPEIEQATNAAMSRVLRPGDAATMDFRADRLNILLDDGGLIDGLRCG</sequence>
<name>A0ABP3SUV4_9SPHN</name>
<protein>
    <recommendedName>
        <fullName evidence="4">Peptidase inhibitor I78 family protein</fullName>
    </recommendedName>
</protein>